<feature type="region of interest" description="Disordered" evidence="1">
    <location>
        <begin position="240"/>
        <end position="260"/>
    </location>
</feature>
<gene>
    <name evidence="2" type="ORF">GOODEAATRI_021115</name>
</gene>
<comment type="caution">
    <text evidence="2">The sequence shown here is derived from an EMBL/GenBank/DDBJ whole genome shotgun (WGS) entry which is preliminary data.</text>
</comment>
<organism evidence="2 3">
    <name type="scientific">Goodea atripinnis</name>
    <dbReference type="NCBI Taxonomy" id="208336"/>
    <lineage>
        <taxon>Eukaryota</taxon>
        <taxon>Metazoa</taxon>
        <taxon>Chordata</taxon>
        <taxon>Craniata</taxon>
        <taxon>Vertebrata</taxon>
        <taxon>Euteleostomi</taxon>
        <taxon>Actinopterygii</taxon>
        <taxon>Neopterygii</taxon>
        <taxon>Teleostei</taxon>
        <taxon>Neoteleostei</taxon>
        <taxon>Acanthomorphata</taxon>
        <taxon>Ovalentaria</taxon>
        <taxon>Atherinomorphae</taxon>
        <taxon>Cyprinodontiformes</taxon>
        <taxon>Goodeidae</taxon>
        <taxon>Goodea</taxon>
    </lineage>
</organism>
<feature type="region of interest" description="Disordered" evidence="1">
    <location>
        <begin position="462"/>
        <end position="483"/>
    </location>
</feature>
<dbReference type="EMBL" id="JAHRIO010032011">
    <property type="protein sequence ID" value="MEQ2169074.1"/>
    <property type="molecule type" value="Genomic_DNA"/>
</dbReference>
<dbReference type="Gene3D" id="3.50.7.10">
    <property type="entry name" value="GroEL"/>
    <property type="match status" value="1"/>
</dbReference>
<evidence type="ECO:0008006" key="4">
    <source>
        <dbReference type="Google" id="ProtNLM"/>
    </source>
</evidence>
<dbReference type="PANTHER" id="PTHR46715">
    <property type="entry name" value="1-PHOSPHATIDYLINOSITOL 3-PHOSPHATE 5-KINASE"/>
    <property type="match status" value="1"/>
</dbReference>
<feature type="non-terminal residue" evidence="2">
    <location>
        <position position="1"/>
    </location>
</feature>
<feature type="region of interest" description="Disordered" evidence="1">
    <location>
        <begin position="183"/>
        <end position="203"/>
    </location>
</feature>
<evidence type="ECO:0000313" key="2">
    <source>
        <dbReference type="EMBL" id="MEQ2169074.1"/>
    </source>
</evidence>
<feature type="region of interest" description="Disordered" evidence="1">
    <location>
        <begin position="403"/>
        <end position="427"/>
    </location>
</feature>
<protein>
    <recommendedName>
        <fullName evidence="4">1-phosphatidylinositol-3-phosphate 5-kinase</fullName>
    </recommendedName>
</protein>
<dbReference type="SUPFAM" id="SSF52029">
    <property type="entry name" value="GroEL apical domain-like"/>
    <property type="match status" value="1"/>
</dbReference>
<accession>A0ABV0NCE4</accession>
<feature type="compositionally biased region" description="Low complexity" evidence="1">
    <location>
        <begin position="473"/>
        <end position="483"/>
    </location>
</feature>
<reference evidence="2 3" key="1">
    <citation type="submission" date="2021-06" db="EMBL/GenBank/DDBJ databases">
        <authorList>
            <person name="Palmer J.M."/>
        </authorList>
    </citation>
    <scope>NUCLEOTIDE SEQUENCE [LARGE SCALE GENOMIC DNA]</scope>
    <source>
        <strain evidence="2 3">GA_2019</strain>
        <tissue evidence="2">Muscle</tissue>
    </source>
</reference>
<dbReference type="PANTHER" id="PTHR46715:SF1">
    <property type="entry name" value="1-PHOSPHATIDYLINOSITOL 3-PHOSPHATE 5-KINASE"/>
    <property type="match status" value="1"/>
</dbReference>
<evidence type="ECO:0000313" key="3">
    <source>
        <dbReference type="Proteomes" id="UP001476798"/>
    </source>
</evidence>
<feature type="compositionally biased region" description="Polar residues" evidence="1">
    <location>
        <begin position="408"/>
        <end position="424"/>
    </location>
</feature>
<dbReference type="InterPro" id="IPR027409">
    <property type="entry name" value="GroEL-like_apical_dom_sf"/>
</dbReference>
<evidence type="ECO:0000256" key="1">
    <source>
        <dbReference type="SAM" id="MobiDB-lite"/>
    </source>
</evidence>
<dbReference type="InterPro" id="IPR043548">
    <property type="entry name" value="PIKfyve"/>
</dbReference>
<keyword evidence="3" id="KW-1185">Reference proteome</keyword>
<dbReference type="Proteomes" id="UP001476798">
    <property type="component" value="Unassembled WGS sequence"/>
</dbReference>
<sequence length="792" mass="89052">IPGGRKFDSMVVNGFMCTKNIAHKKMNSYIKNPKILLLKCSIEYLYREETKFTCIEPIVLQEREFLKNYVQRIVDVRPNLVLVEKTVSRIAQDMLLEHGITLVINVKSLKTLMFFDGCPPHLGCSIKLRGASEYELARVKDIIMLMVCVAYHSQLEISFLMDEFAMPPSLPQSNSFPCLLEGSATDEEMDGDSTEKTAVSENSTLGEQSVEALFFESSTKNEDPDLLKDKQNPQSALFSVQEEAENTEMRTSSPYSSPVRPPLSICPQFLIEEEQEVGSHTLVGTSEGEMGGKVSLGLEDEERSLTPTPKMFRDPLQDDTGMFIAEHVDSSDDRLKSISAVFKHELKDIILCISPFITFKEPFLLTPGGMHCPSRDYFPEEVYLSPLLNKDLKELDGRRKRQLLKDSAPSSLVNGQTNGTTQPRPTDVLPCHGLTTTCIVGHLSSSQDLARMLADYRAKGGRIRQKETGDPFGSAGPAAAGSSQNRVADIPVKVLGKADSEMQLNQPQPVSVSVCFTVRLPSRPSYQCPSMFCETPMVHHIRRFVHGSGCVQIVLKELDSPVPGYQHTILNYSWCRICKQVTPVVPLSNDSWSMSFAKYLELRFYGHLYTRRANAEPCGHSIHKDYHQYFSYNQMVASFSYSSVRLLEICLPRPKIFIRNLGPSKANLQQDLKDFSQKSNGVLTMFFASLLSLNRVVQVYLAIDDRLTSLKTDTFSKTREEKMEDLFAQKDVGVLSYSPSLSELQVGLMFCICESRWRRQSCAAGLTSFRCVCSPAAWTLLSSCRPSWNQWW</sequence>
<dbReference type="Pfam" id="PF00118">
    <property type="entry name" value="Cpn60_TCP1"/>
    <property type="match status" value="1"/>
</dbReference>
<proteinExistence type="predicted"/>
<name>A0ABV0NCE4_9TELE</name>
<dbReference type="InterPro" id="IPR002423">
    <property type="entry name" value="Cpn60/GroEL/TCP-1"/>
</dbReference>